<dbReference type="RefSeq" id="WP_338535625.1">
    <property type="nucleotide sequence ID" value="NZ_AP028654.1"/>
</dbReference>
<dbReference type="EMBL" id="AP028654">
    <property type="protein sequence ID" value="BEP30022.1"/>
    <property type="molecule type" value="Genomic_DNA"/>
</dbReference>
<dbReference type="Proteomes" id="UP001321786">
    <property type="component" value="Chromosome"/>
</dbReference>
<sequence>MALLNEDIRKQLTEVFDTMKDEVTIALFTKKDSCDSCADTLSFMKEIEEIGSKIKLITYDIDDDSEKAKEYNVELTPAIVLLDHNNVDNGVKYNGIPAGHEINSLITGLLEVSGTGEALPEEMKKRVDAINKPIHIRVFVTLGCPHCPGAVSKAHKLALENKFVTAEMIEAQTFADLSDKYDVSGVPKIIINEDHDLVGNQPLEKFLEVIESL</sequence>
<dbReference type="Gene3D" id="3.40.30.80">
    <property type="match status" value="1"/>
</dbReference>
<gene>
    <name evidence="2" type="ORF">HLPR_23530</name>
</gene>
<dbReference type="PANTHER" id="PTHR37170:SF1">
    <property type="entry name" value="GLUTAREDOXIN-LIKE PROTEIN"/>
    <property type="match status" value="1"/>
</dbReference>
<evidence type="ECO:0000313" key="2">
    <source>
        <dbReference type="EMBL" id="BEP30022.1"/>
    </source>
</evidence>
<dbReference type="InterPro" id="IPR011903">
    <property type="entry name" value="TON_0319-like"/>
</dbReference>
<dbReference type="InterPro" id="IPR012336">
    <property type="entry name" value="Thioredoxin-like_fold"/>
</dbReference>
<dbReference type="Pfam" id="PF13192">
    <property type="entry name" value="Thioredoxin_3"/>
    <property type="match status" value="1"/>
</dbReference>
<proteinExistence type="predicted"/>
<accession>A0AAU9EB36</accession>
<evidence type="ECO:0000313" key="3">
    <source>
        <dbReference type="Proteomes" id="UP001321786"/>
    </source>
</evidence>
<feature type="domain" description="Thioredoxin-like fold" evidence="1">
    <location>
        <begin position="135"/>
        <end position="209"/>
    </location>
</feature>
<evidence type="ECO:0000259" key="1">
    <source>
        <dbReference type="Pfam" id="PF13192"/>
    </source>
</evidence>
<dbReference type="AlphaFoldDB" id="A0AAU9EB36"/>
<dbReference type="PANTHER" id="PTHR37170">
    <property type="entry name" value="GLUTAREDOXIN-RELATED"/>
    <property type="match status" value="1"/>
</dbReference>
<name>A0AAU9EB36_9FIRM</name>
<organism evidence="2 3">
    <name type="scientific">Helicovermis profundi</name>
    <dbReference type="NCBI Taxonomy" id="3065157"/>
    <lineage>
        <taxon>Bacteria</taxon>
        <taxon>Bacillati</taxon>
        <taxon>Bacillota</taxon>
        <taxon>Clostridia</taxon>
        <taxon>Helicovermis</taxon>
    </lineage>
</organism>
<protein>
    <submittedName>
        <fullName evidence="2">Thioredoxin family protein</fullName>
    </submittedName>
</protein>
<dbReference type="NCBIfam" id="TIGR02187">
    <property type="entry name" value="PDO_seleno_TRX"/>
    <property type="match status" value="1"/>
</dbReference>
<dbReference type="InterPro" id="IPR036249">
    <property type="entry name" value="Thioredoxin-like_sf"/>
</dbReference>
<dbReference type="KEGG" id="hprf:HLPR_23530"/>
<keyword evidence="3" id="KW-1185">Reference proteome</keyword>
<dbReference type="CDD" id="cd02973">
    <property type="entry name" value="TRX_GRX_like"/>
    <property type="match status" value="1"/>
</dbReference>
<reference evidence="2 3" key="1">
    <citation type="submission" date="2023-08" db="EMBL/GenBank/DDBJ databases">
        <title>Helicovermis profunda gen. nov., sp. nov., a novel mesophilic, fermentative bacterium within the Bacillota from a deep-sea hydrothermal vent chimney.</title>
        <authorList>
            <person name="Miyazaki U."/>
            <person name="Mizutani D."/>
            <person name="Hashimoto Y."/>
            <person name="Tame A."/>
            <person name="Sawayama S."/>
            <person name="Miyazaki J."/>
            <person name="Takai K."/>
            <person name="Nakagawa S."/>
        </authorList>
    </citation>
    <scope>NUCLEOTIDE SEQUENCE [LARGE SCALE GENOMIC DNA]</scope>
    <source>
        <strain evidence="2 3">S502</strain>
    </source>
</reference>
<dbReference type="SUPFAM" id="SSF52833">
    <property type="entry name" value="Thioredoxin-like"/>
    <property type="match status" value="2"/>
</dbReference>